<dbReference type="SUPFAM" id="SSF50729">
    <property type="entry name" value="PH domain-like"/>
    <property type="match status" value="1"/>
</dbReference>
<dbReference type="EMBL" id="LR904127">
    <property type="protein sequence ID" value="CAD7252602.1"/>
    <property type="molecule type" value="Genomic_DNA"/>
</dbReference>
<evidence type="ECO:0000256" key="4">
    <source>
        <dbReference type="ARBA" id="ARBA00022664"/>
    </source>
</evidence>
<dbReference type="Gene3D" id="2.30.29.30">
    <property type="entry name" value="Pleckstrin-homology domain (PH domain)/Phosphotyrosine-binding domain (PTB)"/>
    <property type="match status" value="1"/>
</dbReference>
<name>A0A7R9AE80_9CRUS</name>
<dbReference type="GO" id="GO:0008047">
    <property type="term" value="F:enzyme activator activity"/>
    <property type="evidence" value="ECO:0007669"/>
    <property type="project" value="InterPro"/>
</dbReference>
<dbReference type="AlphaFoldDB" id="A0A7R9AE80"/>
<dbReference type="CDD" id="cd09804">
    <property type="entry name" value="Dcp1"/>
    <property type="match status" value="1"/>
</dbReference>
<evidence type="ECO:0000256" key="3">
    <source>
        <dbReference type="ARBA" id="ARBA00022490"/>
    </source>
</evidence>
<dbReference type="InterPro" id="IPR010334">
    <property type="entry name" value="Dcp1"/>
</dbReference>
<evidence type="ECO:0000256" key="5">
    <source>
        <dbReference type="ARBA" id="ARBA00023161"/>
    </source>
</evidence>
<dbReference type="InterPro" id="IPR011993">
    <property type="entry name" value="PH-like_dom_sf"/>
</dbReference>
<feature type="region of interest" description="Disordered" evidence="6">
    <location>
        <begin position="132"/>
        <end position="158"/>
    </location>
</feature>
<dbReference type="OrthoDB" id="440673at2759"/>
<keyword evidence="9" id="KW-1185">Reference proteome</keyword>
<feature type="region of interest" description="Disordered" evidence="6">
    <location>
        <begin position="325"/>
        <end position="358"/>
    </location>
</feature>
<feature type="domain" description="mRNA-decapping enzyme C-terminal" evidence="7">
    <location>
        <begin position="361"/>
        <end position="397"/>
    </location>
</feature>
<evidence type="ECO:0000256" key="2">
    <source>
        <dbReference type="ARBA" id="ARBA00008778"/>
    </source>
</evidence>
<gene>
    <name evidence="8" type="ORF">DSTB1V02_LOCUS12360</name>
</gene>
<evidence type="ECO:0000256" key="1">
    <source>
        <dbReference type="ARBA" id="ARBA00004496"/>
    </source>
</evidence>
<organism evidence="8">
    <name type="scientific">Darwinula stevensoni</name>
    <dbReference type="NCBI Taxonomy" id="69355"/>
    <lineage>
        <taxon>Eukaryota</taxon>
        <taxon>Metazoa</taxon>
        <taxon>Ecdysozoa</taxon>
        <taxon>Arthropoda</taxon>
        <taxon>Crustacea</taxon>
        <taxon>Oligostraca</taxon>
        <taxon>Ostracoda</taxon>
        <taxon>Podocopa</taxon>
        <taxon>Podocopida</taxon>
        <taxon>Darwinulocopina</taxon>
        <taxon>Darwinuloidea</taxon>
        <taxon>Darwinulidae</taxon>
        <taxon>Darwinula</taxon>
    </lineage>
</organism>
<evidence type="ECO:0000313" key="9">
    <source>
        <dbReference type="Proteomes" id="UP000677054"/>
    </source>
</evidence>
<dbReference type="Pfam" id="PF16741">
    <property type="entry name" value="mRNA_decap_C"/>
    <property type="match status" value="1"/>
</dbReference>
<comment type="subcellular location">
    <subcellularLocation>
        <location evidence="1">Cytoplasm</location>
    </subcellularLocation>
</comment>
<keyword evidence="5" id="KW-0866">Nonsense-mediated mRNA decay</keyword>
<comment type="similarity">
    <text evidence="2">Belongs to the DCP1 family.</text>
</comment>
<protein>
    <recommendedName>
        <fullName evidence="7">mRNA-decapping enzyme C-terminal domain-containing protein</fullName>
    </recommendedName>
</protein>
<dbReference type="GO" id="GO:0031087">
    <property type="term" value="P:deadenylation-independent decapping of nuclear-transcribed mRNA"/>
    <property type="evidence" value="ECO:0007669"/>
    <property type="project" value="TreeGrafter"/>
</dbReference>
<dbReference type="Gene3D" id="6.10.140.2030">
    <property type="match status" value="1"/>
</dbReference>
<keyword evidence="3" id="KW-0963">Cytoplasm</keyword>
<evidence type="ECO:0000259" key="7">
    <source>
        <dbReference type="Pfam" id="PF16741"/>
    </source>
</evidence>
<dbReference type="GO" id="GO:0006397">
    <property type="term" value="P:mRNA processing"/>
    <property type="evidence" value="ECO:0007669"/>
    <property type="project" value="UniProtKB-KW"/>
</dbReference>
<evidence type="ECO:0000313" key="8">
    <source>
        <dbReference type="EMBL" id="CAD7252602.1"/>
    </source>
</evidence>
<dbReference type="PANTHER" id="PTHR16290:SF0">
    <property type="entry name" value="DECAPPING PROTEIN 1, ISOFORM A"/>
    <property type="match status" value="1"/>
</dbReference>
<reference evidence="8" key="1">
    <citation type="submission" date="2020-11" db="EMBL/GenBank/DDBJ databases">
        <authorList>
            <person name="Tran Van P."/>
        </authorList>
    </citation>
    <scope>NUCLEOTIDE SEQUENCE</scope>
</reference>
<dbReference type="PANTHER" id="PTHR16290">
    <property type="entry name" value="TRANSCRIPTION FACTOR SMIF DECAPPING ENZYME DCP1"/>
    <property type="match status" value="1"/>
</dbReference>
<proteinExistence type="inferred from homology"/>
<dbReference type="GO" id="GO:0000932">
    <property type="term" value="C:P-body"/>
    <property type="evidence" value="ECO:0007669"/>
    <property type="project" value="TreeGrafter"/>
</dbReference>
<accession>A0A7R9AE80</accession>
<dbReference type="GO" id="GO:0000184">
    <property type="term" value="P:nuclear-transcribed mRNA catabolic process, nonsense-mediated decay"/>
    <property type="evidence" value="ECO:0007669"/>
    <property type="project" value="UniProtKB-KW"/>
</dbReference>
<dbReference type="GO" id="GO:0003729">
    <property type="term" value="F:mRNA binding"/>
    <property type="evidence" value="ECO:0007669"/>
    <property type="project" value="TreeGrafter"/>
</dbReference>
<evidence type="ECO:0000256" key="6">
    <source>
        <dbReference type="SAM" id="MobiDB-lite"/>
    </source>
</evidence>
<dbReference type="InterPro" id="IPR031953">
    <property type="entry name" value="mRNA_decap_C"/>
</dbReference>
<dbReference type="Proteomes" id="UP000677054">
    <property type="component" value="Unassembled WGS sequence"/>
</dbReference>
<keyword evidence="4" id="KW-0507">mRNA processing</keyword>
<sequence length="402" mass="43956">MNLTSVKRVDPYTSELIDTASHVALYVFVNNQWEKTDIEGALFIYERDGAPFHNFVIINRLNTTNKIEPVTKDLECQTQSPFLLYKNSQGQIYGIWFWEVSECERIGRLLAQILQNLNKNSMDGKKQFVVGGGGGEKQPTGRLVRPQPVHVGMGKASPGSGTTLTVEDFFAKASGATVPHIPKPAISPAASHTPNVKVPIRSPGGGEVLQRVLSNPAHCVEHIERLQRNEPPAAAGLEKDLRDSLHLEPPPAKAKNEVVSLQELFDTVPKDTLTPPPPTPLSAAKEEDLMEFGTCTSPVVRSSEVTTPTQRSSNVVLMSPMMFTSSKDSKDIPQPPSGNGNASSVQSSSGEWNGWGDSDVTPLTKNQLLQALEYLLKNDVDFVAKLHEAYVKSLNARTLQKL</sequence>
<dbReference type="EMBL" id="CAJPEV010004610">
    <property type="protein sequence ID" value="CAG0902072.1"/>
    <property type="molecule type" value="Genomic_DNA"/>
</dbReference>
<dbReference type="Pfam" id="PF06058">
    <property type="entry name" value="DCP1"/>
    <property type="match status" value="1"/>
</dbReference>
<feature type="compositionally biased region" description="Polar residues" evidence="6">
    <location>
        <begin position="337"/>
        <end position="351"/>
    </location>
</feature>
<dbReference type="GO" id="GO:0000290">
    <property type="term" value="P:deadenylation-dependent decapping of nuclear-transcribed mRNA"/>
    <property type="evidence" value="ECO:0007669"/>
    <property type="project" value="InterPro"/>
</dbReference>